<comment type="caution">
    <text evidence="2">The sequence shown here is derived from an EMBL/GenBank/DDBJ whole genome shotgun (WGS) entry which is preliminary data.</text>
</comment>
<dbReference type="RefSeq" id="WP_204958749.1">
    <property type="nucleotide sequence ID" value="NZ_JAFEUO010000003.1"/>
</dbReference>
<evidence type="ECO:0000313" key="3">
    <source>
        <dbReference type="Proteomes" id="UP000809587"/>
    </source>
</evidence>
<keyword evidence="3" id="KW-1185">Reference proteome</keyword>
<organism evidence="2 3">
    <name type="scientific">Micromonospora humidisoli</name>
    <dbReference type="NCBI Taxonomy" id="2807622"/>
    <lineage>
        <taxon>Bacteria</taxon>
        <taxon>Bacillati</taxon>
        <taxon>Actinomycetota</taxon>
        <taxon>Actinomycetes</taxon>
        <taxon>Micromonosporales</taxon>
        <taxon>Micromonosporaceae</taxon>
        <taxon>Micromonospora</taxon>
    </lineage>
</organism>
<dbReference type="Pfam" id="PF04860">
    <property type="entry name" value="Phage_portal"/>
    <property type="match status" value="1"/>
</dbReference>
<feature type="compositionally biased region" description="Basic and acidic residues" evidence="1">
    <location>
        <begin position="350"/>
        <end position="362"/>
    </location>
</feature>
<dbReference type="EMBL" id="JAFEUO010000003">
    <property type="protein sequence ID" value="MBM7083610.1"/>
    <property type="molecule type" value="Genomic_DNA"/>
</dbReference>
<gene>
    <name evidence="2" type="ORF">JQN84_13900</name>
</gene>
<protein>
    <submittedName>
        <fullName evidence="2">Phage portal protein</fullName>
    </submittedName>
</protein>
<dbReference type="Gene3D" id="1.20.1270.210">
    <property type="match status" value="1"/>
</dbReference>
<evidence type="ECO:0000256" key="1">
    <source>
        <dbReference type="SAM" id="MobiDB-lite"/>
    </source>
</evidence>
<evidence type="ECO:0000313" key="2">
    <source>
        <dbReference type="EMBL" id="MBM7083610.1"/>
    </source>
</evidence>
<sequence length="391" mass="42865">MSLFGRGAARAASITSAEDLLAERRGRRSAGAVVTNETALRHSAVWACLTLRADLVSTMPVDLYRRVAGVQAEVPKPPVLINPGGEKVDMQEWLWATQFDLDRGGNTFGVVTERNALGLPARIDLVALSDVTVRAKGATITEVRIGTDTYTDERLDDIWHERQYTVAGMPLGLSPVAYAAWSLQESLSAQQFALDWFGGSAIPMAELKNTAKKINKVEAQTAKDFYRAAVANGDLFVHGNDWEYKPIQTVAASSEFLRTREFGLTDIARFFGAPADLIDAAVSTGSITYASMTQRNLQFLIMKLGPAVSRRESALSRLTPKPRFVKLNRNALLAMDPEARARTIKTELDSRQLTPDEARALNDRPPLTDADLAQFDRVFGAPRTQPTEAKA</sequence>
<dbReference type="Proteomes" id="UP000809587">
    <property type="component" value="Unassembled WGS sequence"/>
</dbReference>
<accession>A0ABS2JAQ2</accession>
<name>A0ABS2JAQ2_9ACTN</name>
<feature type="region of interest" description="Disordered" evidence="1">
    <location>
        <begin position="350"/>
        <end position="391"/>
    </location>
</feature>
<proteinExistence type="predicted"/>
<reference evidence="2 3" key="1">
    <citation type="submission" date="2021-02" db="EMBL/GenBank/DDBJ databases">
        <authorList>
            <person name="Lee D.-H."/>
        </authorList>
    </citation>
    <scope>NUCLEOTIDE SEQUENCE [LARGE SCALE GENOMIC DNA]</scope>
    <source>
        <strain evidence="2 3">MMS20-R2-29</strain>
    </source>
</reference>
<dbReference type="InterPro" id="IPR006944">
    <property type="entry name" value="Phage/GTA_portal"/>
</dbReference>